<feature type="compositionally biased region" description="Polar residues" evidence="1">
    <location>
        <begin position="7"/>
        <end position="18"/>
    </location>
</feature>
<dbReference type="AlphaFoldDB" id="A0A9P3LKY6"/>
<proteinExistence type="predicted"/>
<evidence type="ECO:0000256" key="1">
    <source>
        <dbReference type="SAM" id="MobiDB-lite"/>
    </source>
</evidence>
<evidence type="ECO:0000313" key="3">
    <source>
        <dbReference type="Proteomes" id="UP000703269"/>
    </source>
</evidence>
<protein>
    <submittedName>
        <fullName evidence="2">Uncharacterized protein</fullName>
    </submittedName>
</protein>
<sequence length="70" mass="7630">MPDSMQLAVTNTDANTAGSIVPPTGATRHGSAYGAACMHTTFRTCIKEKWSEQHILELHPYSDNNIITPE</sequence>
<name>A0A9P3LKY6_9APHY</name>
<dbReference type="Proteomes" id="UP000703269">
    <property type="component" value="Unassembled WGS sequence"/>
</dbReference>
<dbReference type="EMBL" id="BPQB01000098">
    <property type="protein sequence ID" value="GJE99011.1"/>
    <property type="molecule type" value="Genomic_DNA"/>
</dbReference>
<organism evidence="2 3">
    <name type="scientific">Phanerochaete sordida</name>
    <dbReference type="NCBI Taxonomy" id="48140"/>
    <lineage>
        <taxon>Eukaryota</taxon>
        <taxon>Fungi</taxon>
        <taxon>Dikarya</taxon>
        <taxon>Basidiomycota</taxon>
        <taxon>Agaricomycotina</taxon>
        <taxon>Agaricomycetes</taxon>
        <taxon>Polyporales</taxon>
        <taxon>Phanerochaetaceae</taxon>
        <taxon>Phanerochaete</taxon>
    </lineage>
</organism>
<gene>
    <name evidence="2" type="ORF">PsYK624_152490</name>
</gene>
<evidence type="ECO:0000313" key="2">
    <source>
        <dbReference type="EMBL" id="GJE99011.1"/>
    </source>
</evidence>
<reference evidence="2 3" key="1">
    <citation type="submission" date="2021-08" db="EMBL/GenBank/DDBJ databases">
        <title>Draft Genome Sequence of Phanerochaete sordida strain YK-624.</title>
        <authorList>
            <person name="Mori T."/>
            <person name="Dohra H."/>
            <person name="Suzuki T."/>
            <person name="Kawagishi H."/>
            <person name="Hirai H."/>
        </authorList>
    </citation>
    <scope>NUCLEOTIDE SEQUENCE [LARGE SCALE GENOMIC DNA]</scope>
    <source>
        <strain evidence="2 3">YK-624</strain>
    </source>
</reference>
<accession>A0A9P3LKY6</accession>
<feature type="region of interest" description="Disordered" evidence="1">
    <location>
        <begin position="1"/>
        <end position="24"/>
    </location>
</feature>
<keyword evidence="3" id="KW-1185">Reference proteome</keyword>
<comment type="caution">
    <text evidence="2">The sequence shown here is derived from an EMBL/GenBank/DDBJ whole genome shotgun (WGS) entry which is preliminary data.</text>
</comment>